<evidence type="ECO:0000313" key="2">
    <source>
        <dbReference type="EMBL" id="GGM08319.1"/>
    </source>
</evidence>
<protein>
    <submittedName>
        <fullName evidence="2">Anthranilate synthase</fullName>
    </submittedName>
</protein>
<dbReference type="Proteomes" id="UP000655208">
    <property type="component" value="Unassembled WGS sequence"/>
</dbReference>
<organism evidence="2 3">
    <name type="scientific">Nakamurella endophytica</name>
    <dbReference type="NCBI Taxonomy" id="1748367"/>
    <lineage>
        <taxon>Bacteria</taxon>
        <taxon>Bacillati</taxon>
        <taxon>Actinomycetota</taxon>
        <taxon>Actinomycetes</taxon>
        <taxon>Nakamurellales</taxon>
        <taxon>Nakamurellaceae</taxon>
        <taxon>Nakamurella</taxon>
    </lineage>
</organism>
<dbReference type="PANTHER" id="PTHR11236:SF50">
    <property type="entry name" value="AMINODEOXYCHORISMATE SYNTHASE COMPONENT 1"/>
    <property type="match status" value="1"/>
</dbReference>
<gene>
    <name evidence="2" type="ORF">GCM10011594_30370</name>
</gene>
<reference evidence="2" key="2">
    <citation type="submission" date="2020-09" db="EMBL/GenBank/DDBJ databases">
        <authorList>
            <person name="Sun Q."/>
            <person name="Zhou Y."/>
        </authorList>
    </citation>
    <scope>NUCLEOTIDE SEQUENCE</scope>
    <source>
        <strain evidence="2">CGMCC 4.7308</strain>
    </source>
</reference>
<dbReference type="EMBL" id="BMNA01000006">
    <property type="protein sequence ID" value="GGM08319.1"/>
    <property type="molecule type" value="Genomic_DNA"/>
</dbReference>
<evidence type="ECO:0000259" key="1">
    <source>
        <dbReference type="Pfam" id="PF00425"/>
    </source>
</evidence>
<comment type="caution">
    <text evidence="2">The sequence shown here is derived from an EMBL/GenBank/DDBJ whole genome shotgun (WGS) entry which is preliminary data.</text>
</comment>
<dbReference type="PRINTS" id="PR00095">
    <property type="entry name" value="ANTSNTHASEI"/>
</dbReference>
<reference evidence="2" key="1">
    <citation type="journal article" date="2014" name="Int. J. Syst. Evol. Microbiol.">
        <title>Complete genome sequence of Corynebacterium casei LMG S-19264T (=DSM 44701T), isolated from a smear-ripened cheese.</title>
        <authorList>
            <consortium name="US DOE Joint Genome Institute (JGI-PGF)"/>
            <person name="Walter F."/>
            <person name="Albersmeier A."/>
            <person name="Kalinowski J."/>
            <person name="Ruckert C."/>
        </authorList>
    </citation>
    <scope>NUCLEOTIDE SEQUENCE</scope>
    <source>
        <strain evidence="2">CGMCC 4.7308</strain>
    </source>
</reference>
<proteinExistence type="predicted"/>
<dbReference type="Gene3D" id="3.60.120.10">
    <property type="entry name" value="Anthranilate synthase"/>
    <property type="match status" value="1"/>
</dbReference>
<name>A0A917WIV6_9ACTN</name>
<dbReference type="PANTHER" id="PTHR11236">
    <property type="entry name" value="AMINOBENZOATE/ANTHRANILATE SYNTHASE"/>
    <property type="match status" value="1"/>
</dbReference>
<dbReference type="GO" id="GO:0000162">
    <property type="term" value="P:L-tryptophan biosynthetic process"/>
    <property type="evidence" value="ECO:0007669"/>
    <property type="project" value="TreeGrafter"/>
</dbReference>
<sequence>MLRPALASFAGLYATDLVETVDLRAHPEALDRGWWAVVATFEGRVTGHRFARVGRGPVPPASRPWHGPAPEAWTSSLDRAGYLAGVQRIRERIAAGDVYQVNLCRLLSAPLPADADPVVLAHRLAAANPAPFAGLVVTGDGEWVVTASPELFLERAGDRVTSGPVKGTAPPGEPFAAKDLPENVMITDLVRNDLGRVARPGSVRVTALAATEDHPGLRHLVSTVTAELRPGAGWADLLQAAFPPGSVSGAPKHTALQVIRELEPVPRGPYCGAVGFVDGDRATARLAVGIRTFFTTAGPSRPASRLHFGTGAGITWASDPAAEWAETELKAGRLVGAASGQG</sequence>
<dbReference type="InterPro" id="IPR005801">
    <property type="entry name" value="ADC_synthase"/>
</dbReference>
<dbReference type="RefSeq" id="WP_229674472.1">
    <property type="nucleotide sequence ID" value="NZ_BMNA01000006.1"/>
</dbReference>
<dbReference type="InterPro" id="IPR015890">
    <property type="entry name" value="Chorismate_C"/>
</dbReference>
<feature type="domain" description="Chorismate-utilising enzyme C-terminal" evidence="1">
    <location>
        <begin position="79"/>
        <end position="330"/>
    </location>
</feature>
<dbReference type="GO" id="GO:0046820">
    <property type="term" value="F:4-amino-4-deoxychorismate synthase activity"/>
    <property type="evidence" value="ECO:0007669"/>
    <property type="project" value="TreeGrafter"/>
</dbReference>
<keyword evidence="3" id="KW-1185">Reference proteome</keyword>
<evidence type="ECO:0000313" key="3">
    <source>
        <dbReference type="Proteomes" id="UP000655208"/>
    </source>
</evidence>
<accession>A0A917WIV6</accession>
<dbReference type="SUPFAM" id="SSF56322">
    <property type="entry name" value="ADC synthase"/>
    <property type="match status" value="1"/>
</dbReference>
<dbReference type="Pfam" id="PF00425">
    <property type="entry name" value="Chorismate_bind"/>
    <property type="match status" value="1"/>
</dbReference>
<dbReference type="AlphaFoldDB" id="A0A917WIV6"/>
<dbReference type="InterPro" id="IPR019999">
    <property type="entry name" value="Anth_synth_I-like"/>
</dbReference>